<dbReference type="SMART" id="SM00387">
    <property type="entry name" value="HATPase_c"/>
    <property type="match status" value="1"/>
</dbReference>
<evidence type="ECO:0000256" key="2">
    <source>
        <dbReference type="ARBA" id="ARBA00022679"/>
    </source>
</evidence>
<dbReference type="PANTHER" id="PTHR40448:SF1">
    <property type="entry name" value="TWO-COMPONENT SENSOR HISTIDINE KINASE"/>
    <property type="match status" value="1"/>
</dbReference>
<dbReference type="RefSeq" id="WP_346043756.1">
    <property type="nucleotide sequence ID" value="NZ_BAAACP010000005.1"/>
</dbReference>
<dbReference type="PANTHER" id="PTHR40448">
    <property type="entry name" value="TWO-COMPONENT SENSOR HISTIDINE KINASE"/>
    <property type="match status" value="1"/>
</dbReference>
<gene>
    <name evidence="6" type="ORF">GCM10008917_11700</name>
</gene>
<evidence type="ECO:0000256" key="4">
    <source>
        <dbReference type="SAM" id="Phobius"/>
    </source>
</evidence>
<sequence>MGIPEAIAIFSSASMALNNIKRKNIIYMILTYLLVIYFLKNTLPLGISSLFLYISIAIILHIFSKVKIVRCFILTAIILGIKILTEVMTITLINFMGINLQSILDNSILKSLSCYLSLLFMFIIMKLVKYKYFIKMLDLRNISIKNKYTQQILFYISILIMAIIGILILLIYSISEMHYNVEIFMRIFVGLSFIFILIVLIITLINYDKRKVLNELEKNLMEKSLKQMEDSVNALRIQKHDYMNHLQIILMQMSSGKIEDAKRYILGMADYDNNVDIDFVTGNHYIDAILNTKKLRASRYSIDLTACIDSLLDDIELSDSEVSSILLNIIDNAIDELKTYEKDYKYVHIDIYKCENYHNISIKNNGSKIVDTKKIFELGYSSKSEGRGYGLYSIKKLLESYKCMIDVDSDDLETEFYIQIPINKE</sequence>
<feature type="domain" description="Histidine kinase/HSP90-like ATPase" evidence="5">
    <location>
        <begin position="317"/>
        <end position="424"/>
    </location>
</feature>
<feature type="transmembrane region" description="Helical" evidence="4">
    <location>
        <begin position="71"/>
        <end position="96"/>
    </location>
</feature>
<keyword evidence="1" id="KW-0597">Phosphoprotein</keyword>
<reference evidence="6 7" key="1">
    <citation type="journal article" date="2019" name="Int. J. Syst. Evol. Microbiol.">
        <title>The Global Catalogue of Microorganisms (GCM) 10K type strain sequencing project: providing services to taxonomists for standard genome sequencing and annotation.</title>
        <authorList>
            <consortium name="The Broad Institute Genomics Platform"/>
            <consortium name="The Broad Institute Genome Sequencing Center for Infectious Disease"/>
            <person name="Wu L."/>
            <person name="Ma J."/>
        </authorList>
    </citation>
    <scope>NUCLEOTIDE SEQUENCE [LARGE SCALE GENOMIC DNA]</scope>
    <source>
        <strain evidence="6 7">JCM 6486</strain>
    </source>
</reference>
<dbReference type="SUPFAM" id="SSF55874">
    <property type="entry name" value="ATPase domain of HSP90 chaperone/DNA topoisomerase II/histidine kinase"/>
    <property type="match status" value="1"/>
</dbReference>
<keyword evidence="4" id="KW-0472">Membrane</keyword>
<protein>
    <recommendedName>
        <fullName evidence="5">Histidine kinase/HSP90-like ATPase domain-containing protein</fullName>
    </recommendedName>
</protein>
<feature type="transmembrane region" description="Helical" evidence="4">
    <location>
        <begin position="45"/>
        <end position="64"/>
    </location>
</feature>
<feature type="transmembrane region" description="Helical" evidence="4">
    <location>
        <begin position="187"/>
        <end position="207"/>
    </location>
</feature>
<evidence type="ECO:0000256" key="1">
    <source>
        <dbReference type="ARBA" id="ARBA00022553"/>
    </source>
</evidence>
<dbReference type="Gene3D" id="1.10.287.130">
    <property type="match status" value="1"/>
</dbReference>
<dbReference type="SUPFAM" id="SSF55890">
    <property type="entry name" value="Sporulation response regulatory protein Spo0B"/>
    <property type="match status" value="1"/>
</dbReference>
<evidence type="ECO:0000259" key="5">
    <source>
        <dbReference type="SMART" id="SM00387"/>
    </source>
</evidence>
<keyword evidence="2" id="KW-0808">Transferase</keyword>
<dbReference type="Gene3D" id="3.30.565.10">
    <property type="entry name" value="Histidine kinase-like ATPase, C-terminal domain"/>
    <property type="match status" value="1"/>
</dbReference>
<dbReference type="InterPro" id="IPR036890">
    <property type="entry name" value="HATPase_C_sf"/>
</dbReference>
<dbReference type="EMBL" id="BAAACP010000005">
    <property type="protein sequence ID" value="GAA0863216.1"/>
    <property type="molecule type" value="Genomic_DNA"/>
</dbReference>
<dbReference type="Pfam" id="PF14501">
    <property type="entry name" value="HATPase_c_5"/>
    <property type="match status" value="1"/>
</dbReference>
<evidence type="ECO:0000313" key="6">
    <source>
        <dbReference type="EMBL" id="GAA0863216.1"/>
    </source>
</evidence>
<dbReference type="Pfam" id="PF14689">
    <property type="entry name" value="SPOB_a"/>
    <property type="match status" value="1"/>
</dbReference>
<evidence type="ECO:0000256" key="3">
    <source>
        <dbReference type="ARBA" id="ARBA00022777"/>
    </source>
</evidence>
<dbReference type="InterPro" id="IPR016120">
    <property type="entry name" value="Sig_transdc_His_kin_SpoOB"/>
</dbReference>
<feature type="transmembrane region" description="Helical" evidence="4">
    <location>
        <begin position="24"/>
        <end position="39"/>
    </location>
</feature>
<keyword evidence="4" id="KW-0812">Transmembrane</keyword>
<dbReference type="InterPro" id="IPR003594">
    <property type="entry name" value="HATPase_dom"/>
</dbReference>
<dbReference type="InterPro" id="IPR039506">
    <property type="entry name" value="SPOB_a"/>
</dbReference>
<organism evidence="6 7">
    <name type="scientific">Paraclostridium tenue</name>
    <dbReference type="NCBI Taxonomy" id="1737"/>
    <lineage>
        <taxon>Bacteria</taxon>
        <taxon>Bacillati</taxon>
        <taxon>Bacillota</taxon>
        <taxon>Clostridia</taxon>
        <taxon>Peptostreptococcales</taxon>
        <taxon>Peptostreptococcaceae</taxon>
        <taxon>Paraclostridium</taxon>
    </lineage>
</organism>
<dbReference type="InterPro" id="IPR032834">
    <property type="entry name" value="NatK-like_C"/>
</dbReference>
<proteinExistence type="predicted"/>
<name>A0ABN1M258_9FIRM</name>
<accession>A0ABN1M258</accession>
<comment type="caution">
    <text evidence="6">The sequence shown here is derived from an EMBL/GenBank/DDBJ whole genome shotgun (WGS) entry which is preliminary data.</text>
</comment>
<dbReference type="Proteomes" id="UP001400965">
    <property type="component" value="Unassembled WGS sequence"/>
</dbReference>
<keyword evidence="3" id="KW-0418">Kinase</keyword>
<feature type="transmembrane region" description="Helical" evidence="4">
    <location>
        <begin position="108"/>
        <end position="128"/>
    </location>
</feature>
<evidence type="ECO:0000313" key="7">
    <source>
        <dbReference type="Proteomes" id="UP001400965"/>
    </source>
</evidence>
<keyword evidence="7" id="KW-1185">Reference proteome</keyword>
<feature type="transmembrane region" description="Helical" evidence="4">
    <location>
        <begin position="152"/>
        <end position="175"/>
    </location>
</feature>
<keyword evidence="4" id="KW-1133">Transmembrane helix</keyword>